<evidence type="ECO:0000313" key="3">
    <source>
        <dbReference type="Proteomes" id="UP000675163"/>
    </source>
</evidence>
<protein>
    <recommendedName>
        <fullName evidence="4">Peptidylprolyl isomerase</fullName>
    </recommendedName>
</protein>
<accession>A0A940T4W2</accession>
<dbReference type="PROSITE" id="PS51257">
    <property type="entry name" value="PROKAR_LIPOPROTEIN"/>
    <property type="match status" value="1"/>
</dbReference>
<dbReference type="EMBL" id="JAFIDA010000001">
    <property type="protein sequence ID" value="MBP1325366.1"/>
    <property type="molecule type" value="Genomic_DNA"/>
</dbReference>
<dbReference type="RefSeq" id="WP_209704401.1">
    <property type="nucleotide sequence ID" value="NZ_JAFIDA010000001.1"/>
</dbReference>
<comment type="caution">
    <text evidence="2">The sequence shown here is derived from an EMBL/GenBank/DDBJ whole genome shotgun (WGS) entry which is preliminary data.</text>
</comment>
<organism evidence="2 3">
    <name type="scientific">Leucobacter exalbidus</name>
    <dbReference type="NCBI Taxonomy" id="662960"/>
    <lineage>
        <taxon>Bacteria</taxon>
        <taxon>Bacillati</taxon>
        <taxon>Actinomycetota</taxon>
        <taxon>Actinomycetes</taxon>
        <taxon>Micrococcales</taxon>
        <taxon>Microbacteriaceae</taxon>
        <taxon>Leucobacter</taxon>
    </lineage>
</organism>
<proteinExistence type="predicted"/>
<keyword evidence="3" id="KW-1185">Reference proteome</keyword>
<dbReference type="AlphaFoldDB" id="A0A940T4W2"/>
<reference evidence="2" key="1">
    <citation type="submission" date="2021-02" db="EMBL/GenBank/DDBJ databases">
        <title>Sequencing the genomes of 1000 actinobacteria strains.</title>
        <authorList>
            <person name="Klenk H.-P."/>
        </authorList>
    </citation>
    <scope>NUCLEOTIDE SEQUENCE</scope>
    <source>
        <strain evidence="2">DSM 22850</strain>
    </source>
</reference>
<evidence type="ECO:0000256" key="1">
    <source>
        <dbReference type="SAM" id="SignalP"/>
    </source>
</evidence>
<gene>
    <name evidence="2" type="ORF">JOF28_000598</name>
</gene>
<name>A0A940T4W2_9MICO</name>
<dbReference type="Proteomes" id="UP000675163">
    <property type="component" value="Unassembled WGS sequence"/>
</dbReference>
<feature type="chain" id="PRO_5039524598" description="Peptidylprolyl isomerase" evidence="1">
    <location>
        <begin position="25"/>
        <end position="306"/>
    </location>
</feature>
<feature type="signal peptide" evidence="1">
    <location>
        <begin position="1"/>
        <end position="24"/>
    </location>
</feature>
<keyword evidence="1" id="KW-0732">Signal</keyword>
<evidence type="ECO:0008006" key="4">
    <source>
        <dbReference type="Google" id="ProtNLM"/>
    </source>
</evidence>
<sequence>MLRRVIPATAVSALLIAGITGCSAQQAAADCAPIMQPGALSNSIEVAGGFGAAPAVTVPEDITIKTSQRTVVDEASDRTAVAGEKTLVGVNMAFFDVATGQQLYQSPAFGSTQSPEFLMVDEAQANPLSEAVRCLAAGDRAVLALGPNESVQLASQLGGAGTGGVVGVLDVTSVSELSSHGAVKGLPNGFPAVVTNDDGRPGVVLPPRSAPAGTTTAVRIAGDGAEVSSTNNVIVQLLEVSWDGTQRTNTWDTGLMGLGNEEAIAQSGYTYRAALTGQQVGSQVVVVENEEGGTPRVLVIDILGVN</sequence>
<evidence type="ECO:0000313" key="2">
    <source>
        <dbReference type="EMBL" id="MBP1325366.1"/>
    </source>
</evidence>